<name>A0A2N5E4G6_9GAMM</name>
<dbReference type="InterPro" id="IPR004560">
    <property type="entry name" value="L-Ru-5P_3-Epase"/>
</dbReference>
<dbReference type="SUPFAM" id="SSF51658">
    <property type="entry name" value="Xylose isomerase-like"/>
    <property type="match status" value="1"/>
</dbReference>
<dbReference type="InterPro" id="IPR013022">
    <property type="entry name" value="Xyl_isomerase-like_TIM-brl"/>
</dbReference>
<gene>
    <name evidence="7" type="ORF">CYR55_12925</name>
</gene>
<dbReference type="GO" id="GO:0034015">
    <property type="term" value="F:L-ribulose-5-phosphate 3-epimerase activity"/>
    <property type="evidence" value="ECO:0007669"/>
    <property type="project" value="UniProtKB-EC"/>
</dbReference>
<dbReference type="NCBIfam" id="TIGR00542">
    <property type="entry name" value="hxl6Piso_put"/>
    <property type="match status" value="1"/>
</dbReference>
<comment type="similarity">
    <text evidence="3">Belongs to the L-ribulose-5-phosphate 3-epimerase family.</text>
</comment>
<dbReference type="RefSeq" id="WP_101816529.1">
    <property type="nucleotide sequence ID" value="NZ_PJZF01000010.1"/>
</dbReference>
<dbReference type="PANTHER" id="PTHR43489">
    <property type="entry name" value="ISOMERASE"/>
    <property type="match status" value="1"/>
</dbReference>
<dbReference type="NCBIfam" id="NF009688">
    <property type="entry name" value="PRK13209.1"/>
    <property type="match status" value="1"/>
</dbReference>
<feature type="domain" description="Xylose isomerase-like TIM barrel" evidence="6">
    <location>
        <begin position="25"/>
        <end position="270"/>
    </location>
</feature>
<proteinExistence type="inferred from homology"/>
<dbReference type="GO" id="GO:0016861">
    <property type="term" value="F:intramolecular oxidoreductase activity, interconverting aldoses and ketoses"/>
    <property type="evidence" value="ECO:0007669"/>
    <property type="project" value="InterPro"/>
</dbReference>
<evidence type="ECO:0000256" key="1">
    <source>
        <dbReference type="ARBA" id="ARBA00023235"/>
    </source>
</evidence>
<dbReference type="AlphaFoldDB" id="A0A2N5E4G6"/>
<evidence type="ECO:0000313" key="7">
    <source>
        <dbReference type="EMBL" id="PLR35865.1"/>
    </source>
</evidence>
<dbReference type="PANTHER" id="PTHR43489:SF8">
    <property type="entry name" value="L-RIBULOSE-5-PHOSPHATE 3-EPIMERASE ULAE"/>
    <property type="match status" value="1"/>
</dbReference>
<keyword evidence="8" id="KW-1185">Reference proteome</keyword>
<reference evidence="7 8" key="1">
    <citation type="submission" date="2017-12" db="EMBL/GenBank/DDBJ databases">
        <title>Characterization of six clinical isolates of Enterochimera gen. nov., a novel genus of the Yersiniaciae family and the three species Enterochimera arupensis sp. nov., Enterochimera coloradensis sp. nov, and Enterochimera californica sp. nov.</title>
        <authorList>
            <person name="Rossi A."/>
            <person name="Fisher M."/>
        </authorList>
    </citation>
    <scope>NUCLEOTIDE SEQUENCE [LARGE SCALE GENOMIC DNA]</scope>
    <source>
        <strain evidence="8">2015-Iso6</strain>
    </source>
</reference>
<dbReference type="Gene3D" id="3.20.20.150">
    <property type="entry name" value="Divalent-metal-dependent TIM barrel enzymes"/>
    <property type="match status" value="1"/>
</dbReference>
<dbReference type="EMBL" id="PJZF01000010">
    <property type="protein sequence ID" value="PLR35865.1"/>
    <property type="molecule type" value="Genomic_DNA"/>
</dbReference>
<protein>
    <recommendedName>
        <fullName evidence="4 5">L-ribulose-5-phosphate 3-epimerase</fullName>
    </recommendedName>
</protein>
<dbReference type="FunFam" id="3.20.20.150:FF:000003">
    <property type="entry name" value="L-ribulose-5-phosphate 3-epimerase UlaE"/>
    <property type="match status" value="1"/>
</dbReference>
<sequence>MLHKAVPLGIYEKALPGGEDWLARLQLAASLGFDFVEMSIDESDARLARLAWSAEQRMALVKAVAATGVRVPSLCLSAHRRFPLGAEEDEVRDQGLSIMRKAIRLAQDVGIRVIQLAGYDVYYQQANERTRERFRDGLAQAVEMASRAQVTLAMEIMDYPLMNSISKALGYAHYLNNPWFQLYPDIGNLSAWDNDVQMELASGAGHIVAVHVKDTRPGVFKNVPFGEGVVAFERCFATLHASGYRGPYLIEMWSENAPDPVAEVTAARRWVCERMRRAGLGVLEPDALETGVR</sequence>
<evidence type="ECO:0000256" key="2">
    <source>
        <dbReference type="ARBA" id="ARBA00051987"/>
    </source>
</evidence>
<dbReference type="OrthoDB" id="3185623at2"/>
<accession>A0A2N5E4G6</accession>
<dbReference type="NCBIfam" id="NF009689">
    <property type="entry name" value="PRK13210.1"/>
    <property type="match status" value="1"/>
</dbReference>
<dbReference type="GO" id="GO:0019852">
    <property type="term" value="P:L-ascorbic acid metabolic process"/>
    <property type="evidence" value="ECO:0007669"/>
    <property type="project" value="TreeGrafter"/>
</dbReference>
<evidence type="ECO:0000259" key="6">
    <source>
        <dbReference type="Pfam" id="PF01261"/>
    </source>
</evidence>
<evidence type="ECO:0000256" key="4">
    <source>
        <dbReference type="ARBA" id="ARBA00066354"/>
    </source>
</evidence>
<dbReference type="InterPro" id="IPR036237">
    <property type="entry name" value="Xyl_isomerase-like_sf"/>
</dbReference>
<dbReference type="InterPro" id="IPR050417">
    <property type="entry name" value="Sugar_Epim/Isomerase"/>
</dbReference>
<comment type="catalytic activity">
    <reaction evidence="2">
        <text>L-ribulose 5-phosphate = L-xylulose 5-phosphate</text>
        <dbReference type="Rhea" id="RHEA:18497"/>
        <dbReference type="ChEBI" id="CHEBI:57829"/>
        <dbReference type="ChEBI" id="CHEBI:58226"/>
        <dbReference type="EC" id="5.1.3.22"/>
    </reaction>
</comment>
<keyword evidence="1" id="KW-0413">Isomerase</keyword>
<evidence type="ECO:0000256" key="3">
    <source>
        <dbReference type="ARBA" id="ARBA00060980"/>
    </source>
</evidence>
<dbReference type="Proteomes" id="UP000234240">
    <property type="component" value="Unassembled WGS sequence"/>
</dbReference>
<organism evidence="7 8">
    <name type="scientific">Chimaeribacter californicus</name>
    <dbReference type="NCBI Taxonomy" id="2060067"/>
    <lineage>
        <taxon>Bacteria</taxon>
        <taxon>Pseudomonadati</taxon>
        <taxon>Pseudomonadota</taxon>
        <taxon>Gammaproteobacteria</taxon>
        <taxon>Enterobacterales</taxon>
        <taxon>Yersiniaceae</taxon>
        <taxon>Chimaeribacter</taxon>
    </lineage>
</organism>
<evidence type="ECO:0000256" key="5">
    <source>
        <dbReference type="NCBIfam" id="TIGR00542"/>
    </source>
</evidence>
<comment type="caution">
    <text evidence="7">The sequence shown here is derived from an EMBL/GenBank/DDBJ whole genome shotgun (WGS) entry which is preliminary data.</text>
</comment>
<dbReference type="Pfam" id="PF01261">
    <property type="entry name" value="AP_endonuc_2"/>
    <property type="match status" value="1"/>
</dbReference>
<evidence type="ECO:0000313" key="8">
    <source>
        <dbReference type="Proteomes" id="UP000234240"/>
    </source>
</evidence>